<dbReference type="InterPro" id="IPR001107">
    <property type="entry name" value="Band_7"/>
</dbReference>
<keyword evidence="3" id="KW-0812">Transmembrane</keyword>
<feature type="region of interest" description="Disordered" evidence="4">
    <location>
        <begin position="1"/>
        <end position="37"/>
    </location>
</feature>
<evidence type="ECO:0000259" key="5">
    <source>
        <dbReference type="SMART" id="SM00244"/>
    </source>
</evidence>
<dbReference type="SMART" id="SM00244">
    <property type="entry name" value="PHB"/>
    <property type="match status" value="1"/>
</dbReference>
<dbReference type="NCBIfam" id="TIGR01933">
    <property type="entry name" value="hflK"/>
    <property type="match status" value="1"/>
</dbReference>
<keyword evidence="7" id="KW-1185">Reference proteome</keyword>
<gene>
    <name evidence="6" type="ORF">ID47_10895</name>
</gene>
<keyword evidence="3" id="KW-1133">Transmembrane helix</keyword>
<dbReference type="SUPFAM" id="SSF117892">
    <property type="entry name" value="Band 7/SPFH domain"/>
    <property type="match status" value="1"/>
</dbReference>
<dbReference type="Gene3D" id="3.30.479.30">
    <property type="entry name" value="Band 7 domain"/>
    <property type="match status" value="1"/>
</dbReference>
<evidence type="ECO:0000256" key="4">
    <source>
        <dbReference type="SAM" id="MobiDB-lite"/>
    </source>
</evidence>
<evidence type="ECO:0000256" key="3">
    <source>
        <dbReference type="RuleBase" id="RU364113"/>
    </source>
</evidence>
<dbReference type="GO" id="GO:0016020">
    <property type="term" value="C:membrane"/>
    <property type="evidence" value="ECO:0007669"/>
    <property type="project" value="UniProtKB-SubCell"/>
</dbReference>
<dbReference type="OrthoDB" id="9779595at2"/>
<dbReference type="Proteomes" id="UP000028926">
    <property type="component" value="Chromosome"/>
</dbReference>
<evidence type="ECO:0000256" key="2">
    <source>
        <dbReference type="ARBA" id="ARBA00006971"/>
    </source>
</evidence>
<sequence>MIWLFNDRPRNPWGAPEGKPSSEDKNNTSNNGGIDIDKTIDQIRQRIKDSFGGKGGGFKNNNRSPKKLIGLVAVGVAGLWLSTGFYFVQEGDEAVVLRFGQMVRMGQPGLNFHLPTPIEQHVVKSVSAQNTIDGTIHGRASSDSDESLILTGDENVVHTNFTVFWNIKDLPDYLFTARTPDTTIKIATESVLREIIGQMNARDALTKKREEIGSQTRDAVQKLMDQYKLGINILNVQLQRVAPPTEVVASFSDLQASLTDAERAQAEAQGYRNDILPRARGQAVQTLQDAEAYRDAKIAEADGEASRFKQVLASYNKNKAVAIKRFFLENMQRNLAKAKTYIFDPKASQGVLPYLPVNEIAKSKKTEGGQ</sequence>
<keyword evidence="3" id="KW-0472">Membrane</keyword>
<comment type="subunit">
    <text evidence="3">HflC and HflK may interact to form a multimeric complex.</text>
</comment>
<accession>A0A077AZJ4</accession>
<dbReference type="KEGG" id="paca:ID47_10895"/>
<comment type="function">
    <text evidence="3">HflC and HflK could encode or regulate a protease.</text>
</comment>
<dbReference type="eggNOG" id="COG0330">
    <property type="taxonomic scope" value="Bacteria"/>
</dbReference>
<evidence type="ECO:0000313" key="7">
    <source>
        <dbReference type="Proteomes" id="UP000028926"/>
    </source>
</evidence>
<dbReference type="InterPro" id="IPR010201">
    <property type="entry name" value="HflK"/>
</dbReference>
<dbReference type="CDD" id="cd03404">
    <property type="entry name" value="SPFH_HflK"/>
    <property type="match status" value="1"/>
</dbReference>
<dbReference type="AlphaFoldDB" id="A0A077AZJ4"/>
<dbReference type="STRING" id="91604.ID47_10895"/>
<dbReference type="PANTHER" id="PTHR42911">
    <property type="entry name" value="MODULATOR OF FTSH PROTEASE HFLC"/>
    <property type="match status" value="1"/>
</dbReference>
<reference evidence="6 7" key="1">
    <citation type="submission" date="2014-07" db="EMBL/GenBank/DDBJ databases">
        <title>Comparative genomic insights into amoeba endosymbionts belonging to the families of Holosporaceae and Candidatus Midichloriaceae within Rickettsiales.</title>
        <authorList>
            <person name="Wang Z."/>
            <person name="Wu M."/>
        </authorList>
    </citation>
    <scope>NUCLEOTIDE SEQUENCE [LARGE SCALE GENOMIC DNA]</scope>
    <source>
        <strain evidence="6">PRA3</strain>
    </source>
</reference>
<dbReference type="InterPro" id="IPR036013">
    <property type="entry name" value="Band_7/SPFH_dom_sf"/>
</dbReference>
<dbReference type="Pfam" id="PF01145">
    <property type="entry name" value="Band_7"/>
    <property type="match status" value="1"/>
</dbReference>
<feature type="transmembrane region" description="Helical" evidence="3">
    <location>
        <begin position="68"/>
        <end position="88"/>
    </location>
</feature>
<organism evidence="6 7">
    <name type="scientific">Candidatus Odyssella acanthamoebae</name>
    <dbReference type="NCBI Taxonomy" id="91604"/>
    <lineage>
        <taxon>Bacteria</taxon>
        <taxon>Pseudomonadati</taxon>
        <taxon>Pseudomonadota</taxon>
        <taxon>Alphaproteobacteria</taxon>
        <taxon>Holosporales</taxon>
        <taxon>Candidatus Paracaedibacteraceae</taxon>
        <taxon>Candidatus Odyssella</taxon>
    </lineage>
</organism>
<dbReference type="EMBL" id="CP008941">
    <property type="protein sequence ID" value="AIK97123.1"/>
    <property type="molecule type" value="Genomic_DNA"/>
</dbReference>
<evidence type="ECO:0000256" key="1">
    <source>
        <dbReference type="ARBA" id="ARBA00004167"/>
    </source>
</evidence>
<dbReference type="RefSeq" id="WP_038466243.1">
    <property type="nucleotide sequence ID" value="NZ_CP008941.1"/>
</dbReference>
<feature type="domain" description="Band 7" evidence="5">
    <location>
        <begin position="83"/>
        <end position="255"/>
    </location>
</feature>
<comment type="subcellular location">
    <subcellularLocation>
        <location evidence="1">Membrane</location>
        <topology evidence="1">Single-pass membrane protein</topology>
    </subcellularLocation>
</comment>
<dbReference type="HOGENOM" id="CLU_039173_0_1_5"/>
<name>A0A077AZJ4_9PROT</name>
<evidence type="ECO:0000313" key="6">
    <source>
        <dbReference type="EMBL" id="AIK97123.1"/>
    </source>
</evidence>
<comment type="similarity">
    <text evidence="2 3">Belongs to the band 7/mec-2 family. HflK subfamily.</text>
</comment>
<protein>
    <recommendedName>
        <fullName evidence="3">Protein HflK</fullName>
    </recommendedName>
</protein>
<dbReference type="PANTHER" id="PTHR42911:SF2">
    <property type="entry name" value="PROHIBITIN FAMILY PROTEIN"/>
    <property type="match status" value="1"/>
</dbReference>
<proteinExistence type="inferred from homology"/>